<name>A0ACB9QIN6_9MYRT</name>
<dbReference type="Proteomes" id="UP001057402">
    <property type="component" value="Chromosome 6"/>
</dbReference>
<comment type="caution">
    <text evidence="1">The sequence shown here is derived from an EMBL/GenBank/DDBJ whole genome shotgun (WGS) entry which is preliminary data.</text>
</comment>
<organism evidence="1 2">
    <name type="scientific">Melastoma candidum</name>
    <dbReference type="NCBI Taxonomy" id="119954"/>
    <lineage>
        <taxon>Eukaryota</taxon>
        <taxon>Viridiplantae</taxon>
        <taxon>Streptophyta</taxon>
        <taxon>Embryophyta</taxon>
        <taxon>Tracheophyta</taxon>
        <taxon>Spermatophyta</taxon>
        <taxon>Magnoliopsida</taxon>
        <taxon>eudicotyledons</taxon>
        <taxon>Gunneridae</taxon>
        <taxon>Pentapetalae</taxon>
        <taxon>rosids</taxon>
        <taxon>malvids</taxon>
        <taxon>Myrtales</taxon>
        <taxon>Melastomataceae</taxon>
        <taxon>Melastomatoideae</taxon>
        <taxon>Melastomateae</taxon>
        <taxon>Melastoma</taxon>
    </lineage>
</organism>
<protein>
    <submittedName>
        <fullName evidence="1">Uncharacterized protein</fullName>
    </submittedName>
</protein>
<accession>A0ACB9QIN6</accession>
<proteinExistence type="predicted"/>
<dbReference type="EMBL" id="CM042885">
    <property type="protein sequence ID" value="KAI4366613.1"/>
    <property type="molecule type" value="Genomic_DNA"/>
</dbReference>
<sequence length="704" mass="80415">MARLPLIRRRIASNTRIVTVIAHWLNILHLLHQFLHSLVILMSQLNNQSLGRRYVIDFYSRREHMHDLVYRSDQTCIEQLRMNIRTFKSLCAMLQNVGKLKDTKHMMVDEQVALFLHILAHQVKNRVIKFRFHHSGETISRHFRNVLNNVIRLHEELIKKPEPIPEGSLDEKWKWFKNCIGAIDGTYIKLVLMMAYSHMLAGWEGSAADGRVLREALCRPNGLKVPIAFSKCQMESSEGSRGPGRNKRSWSNEEDRILVDILLDLHNEGKYKADRGFKPGFFDAVEQAMRLKLPESGIKARPHIESRLKTLKDHFNIVLDMMESTKKSNSGFGWDPIMKCVTAPKNVWDEYLQSHRKAAKFREKPFPYYEEFRTIFGVDRANGNETVDFAAAEEDINRKEEINENLLNEGNDIENSISASVERDMMDKVIGKRKRKVVTAEEVIIALEKTSSMIEKATDTLGVAIINAAKISEDAIKSEDAMRTKALNGEASDMGRGKIEIKRIENSNNRQVTYSKRRNGLIKKAKEIAVLCDAKVSVVILGSSGKMHDFCCPPNSLVNILDQYHTQSGKRLWEARHESLSGEVDRMKKENDNLQIKLRHLKGQDIASLNYRELMILEDGLENGLTCIRNQKAKLMKAYRRNQKLLEEENRELHFHLQQRDAVMAESIRTAGGIASAAAGITTLSCHLHPGYNPSSPTCKSVAE</sequence>
<keyword evidence="2" id="KW-1185">Reference proteome</keyword>
<reference evidence="2" key="1">
    <citation type="journal article" date="2023" name="Front. Plant Sci.">
        <title>Chromosomal-level genome assembly of Melastoma candidum provides insights into trichome evolution.</title>
        <authorList>
            <person name="Zhong Y."/>
            <person name="Wu W."/>
            <person name="Sun C."/>
            <person name="Zou P."/>
            <person name="Liu Y."/>
            <person name="Dai S."/>
            <person name="Zhou R."/>
        </authorList>
    </citation>
    <scope>NUCLEOTIDE SEQUENCE [LARGE SCALE GENOMIC DNA]</scope>
</reference>
<gene>
    <name evidence="1" type="ORF">MLD38_022471</name>
</gene>
<evidence type="ECO:0000313" key="1">
    <source>
        <dbReference type="EMBL" id="KAI4366613.1"/>
    </source>
</evidence>
<evidence type="ECO:0000313" key="2">
    <source>
        <dbReference type="Proteomes" id="UP001057402"/>
    </source>
</evidence>